<dbReference type="VEuPathDB" id="AmoebaDB:NfTy_018020"/>
<gene>
    <name evidence="1" type="ORF">FDP41_011573</name>
</gene>
<reference evidence="1 2" key="1">
    <citation type="journal article" date="2019" name="Sci. Rep.">
        <title>Nanopore sequencing improves the draft genome of the human pathogenic amoeba Naegleria fowleri.</title>
        <authorList>
            <person name="Liechti N."/>
            <person name="Schurch N."/>
            <person name="Bruggmann R."/>
            <person name="Wittwer M."/>
        </authorList>
    </citation>
    <scope>NUCLEOTIDE SEQUENCE [LARGE SCALE GENOMIC DNA]</scope>
    <source>
        <strain evidence="1 2">ATCC 30894</strain>
    </source>
</reference>
<dbReference type="AlphaFoldDB" id="A0A6A5BX24"/>
<dbReference type="VEuPathDB" id="AmoebaDB:FDP41_011573"/>
<evidence type="ECO:0000313" key="1">
    <source>
        <dbReference type="EMBL" id="KAF0982643.1"/>
    </source>
</evidence>
<dbReference type="EMBL" id="VFQX01000009">
    <property type="protein sequence ID" value="KAF0982643.1"/>
    <property type="molecule type" value="Genomic_DNA"/>
</dbReference>
<comment type="caution">
    <text evidence="1">The sequence shown here is derived from an EMBL/GenBank/DDBJ whole genome shotgun (WGS) entry which is preliminary data.</text>
</comment>
<name>A0A6A5BX24_NAEFO</name>
<protein>
    <submittedName>
        <fullName evidence="1">Uncharacterized protein</fullName>
    </submittedName>
</protein>
<keyword evidence="2" id="KW-1185">Reference proteome</keyword>
<sequence length="109" mass="12857">MYPLPLTAISSSRWSTNNPCSEMGQEGMVCLEKVQQFQEFNSNEAISNREEDDIQKRLHSEFLACQFMLEMYRKCMTTPEEFEKRKMIDRARTADQSIHTSGFSIFTWR</sequence>
<evidence type="ECO:0000313" key="2">
    <source>
        <dbReference type="Proteomes" id="UP000444721"/>
    </source>
</evidence>
<dbReference type="VEuPathDB" id="AmoebaDB:NF0097080"/>
<dbReference type="GeneID" id="68118788"/>
<dbReference type="Proteomes" id="UP000444721">
    <property type="component" value="Unassembled WGS sequence"/>
</dbReference>
<accession>A0A6A5BX24</accession>
<dbReference type="RefSeq" id="XP_044567356.1">
    <property type="nucleotide sequence ID" value="XM_044701996.1"/>
</dbReference>
<organism evidence="1 2">
    <name type="scientific">Naegleria fowleri</name>
    <name type="common">Brain eating amoeba</name>
    <dbReference type="NCBI Taxonomy" id="5763"/>
    <lineage>
        <taxon>Eukaryota</taxon>
        <taxon>Discoba</taxon>
        <taxon>Heterolobosea</taxon>
        <taxon>Tetramitia</taxon>
        <taxon>Eutetramitia</taxon>
        <taxon>Vahlkampfiidae</taxon>
        <taxon>Naegleria</taxon>
    </lineage>
</organism>
<proteinExistence type="predicted"/>